<accession>A0AAW1KEY4</accession>
<dbReference type="EMBL" id="JBDFQZ010000006">
    <property type="protein sequence ID" value="KAK9716458.1"/>
    <property type="molecule type" value="Genomic_DNA"/>
</dbReference>
<comment type="similarity">
    <text evidence="2">Belongs to the MLF family.</text>
</comment>
<evidence type="ECO:0000313" key="6">
    <source>
        <dbReference type="EMBL" id="KAK9716458.1"/>
    </source>
</evidence>
<feature type="region of interest" description="Disordered" evidence="5">
    <location>
        <begin position="258"/>
        <end position="335"/>
    </location>
</feature>
<evidence type="ECO:0000256" key="2">
    <source>
        <dbReference type="ARBA" id="ARBA00008332"/>
    </source>
</evidence>
<dbReference type="Pfam" id="PF10248">
    <property type="entry name" value="Mlf1IP"/>
    <property type="match status" value="1"/>
</dbReference>
<feature type="compositionally biased region" description="Polar residues" evidence="5">
    <location>
        <begin position="284"/>
        <end position="315"/>
    </location>
</feature>
<sequence length="335" mass="36418">MQGGRGRGRGGLFDSDPFAGFGAFNGFGGHRSLMSSFFGGRDPFDDPFFTQPLGGMFESNFFGPHAAPLAHAPFMSAPHAGFIEQQEPQPNKRRGPVIEELSSDDEKTENGGPSNNEDYPRKHSRLDREPYVEIPVDEGDGGRNRHIQRSEFGNRMNNAQPQSQFYTFQSSSVSYGGGDGAYYTKSMTRRAGSDGVAFEELKEADSTTGQANHRISRGLHNKGHTLSRKLNSDGKVDTAQMLHNLNEGEIDSFEQAWEGSSGRHLSGSRRRLEGGNYGPGGSGQASREQLALPSTQHPGHPGWNNSHIASGSSAAHMQHTGRNVADRGSRGKRRA</sequence>
<dbReference type="AlphaFoldDB" id="A0AAW1KEY4"/>
<feature type="compositionally biased region" description="Basic and acidic residues" evidence="5">
    <location>
        <begin position="118"/>
        <end position="131"/>
    </location>
</feature>
<organism evidence="6 7">
    <name type="scientific">Saponaria officinalis</name>
    <name type="common">Common soapwort</name>
    <name type="synonym">Lychnis saponaria</name>
    <dbReference type="NCBI Taxonomy" id="3572"/>
    <lineage>
        <taxon>Eukaryota</taxon>
        <taxon>Viridiplantae</taxon>
        <taxon>Streptophyta</taxon>
        <taxon>Embryophyta</taxon>
        <taxon>Tracheophyta</taxon>
        <taxon>Spermatophyta</taxon>
        <taxon>Magnoliopsida</taxon>
        <taxon>eudicotyledons</taxon>
        <taxon>Gunneridae</taxon>
        <taxon>Pentapetalae</taxon>
        <taxon>Caryophyllales</taxon>
        <taxon>Caryophyllaceae</taxon>
        <taxon>Caryophylleae</taxon>
        <taxon>Saponaria</taxon>
    </lineage>
</organism>
<evidence type="ECO:0000313" key="7">
    <source>
        <dbReference type="Proteomes" id="UP001443914"/>
    </source>
</evidence>
<evidence type="ECO:0000256" key="5">
    <source>
        <dbReference type="SAM" id="MobiDB-lite"/>
    </source>
</evidence>
<keyword evidence="7" id="KW-1185">Reference proteome</keyword>
<comment type="subcellular location">
    <subcellularLocation>
        <location evidence="1">Cytoplasm</location>
    </subcellularLocation>
</comment>
<dbReference type="Proteomes" id="UP001443914">
    <property type="component" value="Unassembled WGS sequence"/>
</dbReference>
<gene>
    <name evidence="6" type="ORF">RND81_06G234900</name>
</gene>
<proteinExistence type="inferred from homology"/>
<keyword evidence="4" id="KW-0597">Phosphoprotein</keyword>
<dbReference type="GO" id="GO:0005737">
    <property type="term" value="C:cytoplasm"/>
    <property type="evidence" value="ECO:0007669"/>
    <property type="project" value="UniProtKB-SubCell"/>
</dbReference>
<reference evidence="6" key="1">
    <citation type="submission" date="2024-03" db="EMBL/GenBank/DDBJ databases">
        <title>WGS assembly of Saponaria officinalis var. Norfolk2.</title>
        <authorList>
            <person name="Jenkins J."/>
            <person name="Shu S."/>
            <person name="Grimwood J."/>
            <person name="Barry K."/>
            <person name="Goodstein D."/>
            <person name="Schmutz J."/>
            <person name="Leebens-Mack J."/>
            <person name="Osbourn A."/>
        </authorList>
    </citation>
    <scope>NUCLEOTIDE SEQUENCE [LARGE SCALE GENOMIC DNA]</scope>
    <source>
        <strain evidence="6">JIC</strain>
    </source>
</reference>
<evidence type="ECO:0000256" key="3">
    <source>
        <dbReference type="ARBA" id="ARBA00022490"/>
    </source>
</evidence>
<evidence type="ECO:0008006" key="8">
    <source>
        <dbReference type="Google" id="ProtNLM"/>
    </source>
</evidence>
<dbReference type="PANTHER" id="PTHR13105">
    <property type="entry name" value="MYELOID LEUKEMIA FACTOR"/>
    <property type="match status" value="1"/>
</dbReference>
<evidence type="ECO:0000256" key="4">
    <source>
        <dbReference type="ARBA" id="ARBA00022553"/>
    </source>
</evidence>
<name>A0AAW1KEY4_SAPOF</name>
<dbReference type="InterPro" id="IPR019376">
    <property type="entry name" value="Myeloid_leukemia_factor"/>
</dbReference>
<protein>
    <recommendedName>
        <fullName evidence="8">Glycine-rich protein</fullName>
    </recommendedName>
</protein>
<feature type="region of interest" description="Disordered" evidence="5">
    <location>
        <begin position="84"/>
        <end position="143"/>
    </location>
</feature>
<comment type="caution">
    <text evidence="6">The sequence shown here is derived from an EMBL/GenBank/DDBJ whole genome shotgun (WGS) entry which is preliminary data.</text>
</comment>
<evidence type="ECO:0000256" key="1">
    <source>
        <dbReference type="ARBA" id="ARBA00004496"/>
    </source>
</evidence>
<keyword evidence="3" id="KW-0963">Cytoplasm</keyword>